<protein>
    <submittedName>
        <fullName evidence="7">Uncharacterized protein</fullName>
    </submittedName>
</protein>
<comment type="similarity">
    <text evidence="2">Belongs to the UPF0496 family.</text>
</comment>
<gene>
    <name evidence="7" type="ORF">SASPL_139025</name>
</gene>
<keyword evidence="8" id="KW-1185">Reference proteome</keyword>
<accession>A0A8X8WUJ3</accession>
<keyword evidence="5 6" id="KW-0472">Membrane</keyword>
<sequence>MGSHMSRFGPETPASNMTSYADLMAREFVAAFRDLQKDAKNHGKLASFVSRHYVNRLNGPEFVSALTNKPGNDPLTVHNFYHDLSCHYKEQLVMLTTLKSMDESLVKRIDSMDVSKKVSAVFFTLAAMFFAATAAIAAANANPKREAAGPAKDGPTLAGPAVAAAAAAAVASILFGAVGKWIHSLLNKRETAARKHKEITAFMIIGANLCMEDLREIHGVARRLKFDNKSMSETVEDGNKVGAVKRGFEDLVAKVEAYSNRMNWAKDGVLQTIIKHLT</sequence>
<organism evidence="7">
    <name type="scientific">Salvia splendens</name>
    <name type="common">Scarlet sage</name>
    <dbReference type="NCBI Taxonomy" id="180675"/>
    <lineage>
        <taxon>Eukaryota</taxon>
        <taxon>Viridiplantae</taxon>
        <taxon>Streptophyta</taxon>
        <taxon>Embryophyta</taxon>
        <taxon>Tracheophyta</taxon>
        <taxon>Spermatophyta</taxon>
        <taxon>Magnoliopsida</taxon>
        <taxon>eudicotyledons</taxon>
        <taxon>Gunneridae</taxon>
        <taxon>Pentapetalae</taxon>
        <taxon>asterids</taxon>
        <taxon>lamiids</taxon>
        <taxon>Lamiales</taxon>
        <taxon>Lamiaceae</taxon>
        <taxon>Nepetoideae</taxon>
        <taxon>Mentheae</taxon>
        <taxon>Salviinae</taxon>
        <taxon>Salvia</taxon>
        <taxon>Salvia subgen. Calosphace</taxon>
        <taxon>core Calosphace</taxon>
    </lineage>
</organism>
<dbReference type="Proteomes" id="UP000298416">
    <property type="component" value="Unassembled WGS sequence"/>
</dbReference>
<evidence type="ECO:0000256" key="6">
    <source>
        <dbReference type="SAM" id="Phobius"/>
    </source>
</evidence>
<feature type="transmembrane region" description="Helical" evidence="6">
    <location>
        <begin position="157"/>
        <end position="179"/>
    </location>
</feature>
<dbReference type="EMBL" id="PNBA02000014">
    <property type="protein sequence ID" value="KAG6402150.1"/>
    <property type="molecule type" value="Genomic_DNA"/>
</dbReference>
<evidence type="ECO:0000313" key="7">
    <source>
        <dbReference type="EMBL" id="KAG6402150.1"/>
    </source>
</evidence>
<evidence type="ECO:0000313" key="8">
    <source>
        <dbReference type="Proteomes" id="UP000298416"/>
    </source>
</evidence>
<evidence type="ECO:0000256" key="1">
    <source>
        <dbReference type="ARBA" id="ARBA00004370"/>
    </source>
</evidence>
<feature type="transmembrane region" description="Helical" evidence="6">
    <location>
        <begin position="118"/>
        <end position="137"/>
    </location>
</feature>
<dbReference type="AlphaFoldDB" id="A0A8X8WUJ3"/>
<comment type="caution">
    <text evidence="7">The sequence shown here is derived from an EMBL/GenBank/DDBJ whole genome shotgun (WGS) entry which is preliminary data.</text>
</comment>
<keyword evidence="4 6" id="KW-1133">Transmembrane helix</keyword>
<evidence type="ECO:0000256" key="4">
    <source>
        <dbReference type="ARBA" id="ARBA00022989"/>
    </source>
</evidence>
<dbReference type="InterPro" id="IPR007749">
    <property type="entry name" value="DUF677"/>
</dbReference>
<name>A0A8X8WUJ3_SALSN</name>
<dbReference type="Pfam" id="PF05055">
    <property type="entry name" value="DUF677"/>
    <property type="match status" value="1"/>
</dbReference>
<reference evidence="7" key="2">
    <citation type="submission" date="2020-08" db="EMBL/GenBank/DDBJ databases">
        <title>Plant Genome Project.</title>
        <authorList>
            <person name="Zhang R.-G."/>
        </authorList>
    </citation>
    <scope>NUCLEOTIDE SEQUENCE</scope>
    <source>
        <strain evidence="7">Huo1</strain>
        <tissue evidence="7">Leaf</tissue>
    </source>
</reference>
<evidence type="ECO:0000256" key="3">
    <source>
        <dbReference type="ARBA" id="ARBA00022692"/>
    </source>
</evidence>
<evidence type="ECO:0000256" key="5">
    <source>
        <dbReference type="ARBA" id="ARBA00023136"/>
    </source>
</evidence>
<reference evidence="7" key="1">
    <citation type="submission" date="2018-01" db="EMBL/GenBank/DDBJ databases">
        <authorList>
            <person name="Mao J.F."/>
        </authorList>
    </citation>
    <scope>NUCLEOTIDE SEQUENCE</scope>
    <source>
        <strain evidence="7">Huo1</strain>
        <tissue evidence="7">Leaf</tissue>
    </source>
</reference>
<proteinExistence type="inferred from homology"/>
<comment type="subcellular location">
    <subcellularLocation>
        <location evidence="1">Membrane</location>
    </subcellularLocation>
</comment>
<evidence type="ECO:0000256" key="2">
    <source>
        <dbReference type="ARBA" id="ARBA00009074"/>
    </source>
</evidence>
<dbReference type="GO" id="GO:0016020">
    <property type="term" value="C:membrane"/>
    <property type="evidence" value="ECO:0007669"/>
    <property type="project" value="UniProtKB-SubCell"/>
</dbReference>
<keyword evidence="3 6" id="KW-0812">Transmembrane</keyword>